<dbReference type="PANTHER" id="PTHR48153:SF4">
    <property type="entry name" value="UBIQUITIN CARBOXYL-TERMINAL HYDROLASE MUG105"/>
    <property type="match status" value="1"/>
</dbReference>
<dbReference type="Proteomes" id="UP001212841">
    <property type="component" value="Unassembled WGS sequence"/>
</dbReference>
<dbReference type="GO" id="GO:0019783">
    <property type="term" value="F:ubiquitin-like protein peptidase activity"/>
    <property type="evidence" value="ECO:0007669"/>
    <property type="project" value="TreeGrafter"/>
</dbReference>
<keyword evidence="2" id="KW-0175">Coiled coil</keyword>
<reference evidence="5" key="1">
    <citation type="submission" date="2020-05" db="EMBL/GenBank/DDBJ databases">
        <title>Phylogenomic resolution of chytrid fungi.</title>
        <authorList>
            <person name="Stajich J.E."/>
            <person name="Amses K."/>
            <person name="Simmons R."/>
            <person name="Seto K."/>
            <person name="Myers J."/>
            <person name="Bonds A."/>
            <person name="Quandt C.A."/>
            <person name="Barry K."/>
            <person name="Liu P."/>
            <person name="Grigoriev I."/>
            <person name="Longcore J.E."/>
            <person name="James T.Y."/>
        </authorList>
    </citation>
    <scope>NUCLEOTIDE SEQUENCE</scope>
    <source>
        <strain evidence="5">JEL0318</strain>
    </source>
</reference>
<dbReference type="PANTHER" id="PTHR48153">
    <property type="entry name" value="UFM1-SPECIFIC PROTEASE 2"/>
    <property type="match status" value="1"/>
</dbReference>
<organism evidence="5 6">
    <name type="scientific">Rhizophlyctis rosea</name>
    <dbReference type="NCBI Taxonomy" id="64517"/>
    <lineage>
        <taxon>Eukaryota</taxon>
        <taxon>Fungi</taxon>
        <taxon>Fungi incertae sedis</taxon>
        <taxon>Chytridiomycota</taxon>
        <taxon>Chytridiomycota incertae sedis</taxon>
        <taxon>Chytridiomycetes</taxon>
        <taxon>Rhizophlyctidales</taxon>
        <taxon>Rhizophlyctidaceae</taxon>
        <taxon>Rhizophlyctis</taxon>
    </lineage>
</organism>
<dbReference type="AlphaFoldDB" id="A0AAD5SCM9"/>
<sequence length="428" mass="47296">MIWQPCPICDFPFEENDPAFLAHIDSHYSSELAAVTDKCAPLTSFHTSSAQDDTVETDDPFRTCPYCGNFLAGNSFQEHVDLHAAEEEAANYEAKTREDEQLARTLQAEQEDMTRQDADLARVLQGAQGDTVCRQDEELARALEAEDLQATTHTSQSTSTGMKRRGSDSVINESAINAKRQSVSHTSHTFTIPRFMPDNGSTRTDGIIPLLRSLLVTTAQGSPRSKKENHTRRAWLCREGVVHYRAGPQDSGWGCGYRNFQMLLSALSRIREYNATLSRMLYAGLNHGEGRAHVPDVSTIQEMIEAGWTAGFDAVGITKDLSGSAGARQLGHKLTGTKKWIGTTEVASCLRYYYVRAKVYDFHRPTGPAGAHPKLVDFVEEYFCGRVGAANGGEGLGESVKGKEAGKVWDWKSRRAEEMRLVVSDKPP</sequence>
<dbReference type="InterPro" id="IPR012462">
    <property type="entry name" value="UFSP1/2_DUB_cat"/>
</dbReference>
<dbReference type="Gene3D" id="3.90.70.130">
    <property type="match status" value="1"/>
</dbReference>
<keyword evidence="6" id="KW-1185">Reference proteome</keyword>
<feature type="domain" description="UFSP1/2/DUB catalytic" evidence="4">
    <location>
        <begin position="232"/>
        <end position="384"/>
    </location>
</feature>
<dbReference type="EMBL" id="JADGJD010000473">
    <property type="protein sequence ID" value="KAJ3050788.1"/>
    <property type="molecule type" value="Genomic_DNA"/>
</dbReference>
<keyword evidence="1" id="KW-0378">Hydrolase</keyword>
<evidence type="ECO:0000256" key="2">
    <source>
        <dbReference type="SAM" id="Coils"/>
    </source>
</evidence>
<evidence type="ECO:0000313" key="6">
    <source>
        <dbReference type="Proteomes" id="UP001212841"/>
    </source>
</evidence>
<evidence type="ECO:0000256" key="1">
    <source>
        <dbReference type="ARBA" id="ARBA00022801"/>
    </source>
</evidence>
<accession>A0AAD5SCM9</accession>
<feature type="compositionally biased region" description="Low complexity" evidence="3">
    <location>
        <begin position="148"/>
        <end position="160"/>
    </location>
</feature>
<dbReference type="Pfam" id="PF07910">
    <property type="entry name" value="Peptidase_C78"/>
    <property type="match status" value="1"/>
</dbReference>
<proteinExistence type="predicted"/>
<evidence type="ECO:0000313" key="5">
    <source>
        <dbReference type="EMBL" id="KAJ3050788.1"/>
    </source>
</evidence>
<evidence type="ECO:0000256" key="3">
    <source>
        <dbReference type="SAM" id="MobiDB-lite"/>
    </source>
</evidence>
<feature type="region of interest" description="Disordered" evidence="3">
    <location>
        <begin position="144"/>
        <end position="168"/>
    </location>
</feature>
<gene>
    <name evidence="5" type="ORF">HK097_008230</name>
</gene>
<feature type="coiled-coil region" evidence="2">
    <location>
        <begin position="82"/>
        <end position="109"/>
    </location>
</feature>
<protein>
    <recommendedName>
        <fullName evidence="4">UFSP1/2/DUB catalytic domain-containing protein</fullName>
    </recommendedName>
</protein>
<name>A0AAD5SCM9_9FUNG</name>
<evidence type="ECO:0000259" key="4">
    <source>
        <dbReference type="Pfam" id="PF07910"/>
    </source>
</evidence>
<comment type="caution">
    <text evidence="5">The sequence shown here is derived from an EMBL/GenBank/DDBJ whole genome shotgun (WGS) entry which is preliminary data.</text>
</comment>